<feature type="compositionally biased region" description="Basic and acidic residues" evidence="1">
    <location>
        <begin position="406"/>
        <end position="418"/>
    </location>
</feature>
<feature type="compositionally biased region" description="Polar residues" evidence="1">
    <location>
        <begin position="69"/>
        <end position="78"/>
    </location>
</feature>
<evidence type="ECO:0000256" key="1">
    <source>
        <dbReference type="SAM" id="MobiDB-lite"/>
    </source>
</evidence>
<organism evidence="2 3">
    <name type="scientific">Manihot esculenta</name>
    <name type="common">Cassava</name>
    <name type="synonym">Jatropha manihot</name>
    <dbReference type="NCBI Taxonomy" id="3983"/>
    <lineage>
        <taxon>Eukaryota</taxon>
        <taxon>Viridiplantae</taxon>
        <taxon>Streptophyta</taxon>
        <taxon>Embryophyta</taxon>
        <taxon>Tracheophyta</taxon>
        <taxon>Spermatophyta</taxon>
        <taxon>Magnoliopsida</taxon>
        <taxon>eudicotyledons</taxon>
        <taxon>Gunneridae</taxon>
        <taxon>Pentapetalae</taxon>
        <taxon>rosids</taxon>
        <taxon>fabids</taxon>
        <taxon>Malpighiales</taxon>
        <taxon>Euphorbiaceae</taxon>
        <taxon>Crotonoideae</taxon>
        <taxon>Manihoteae</taxon>
        <taxon>Manihot</taxon>
    </lineage>
</organism>
<name>A0A2C9WJD4_MANES</name>
<accession>A0A2C9WJD4</accession>
<evidence type="ECO:0000313" key="3">
    <source>
        <dbReference type="Proteomes" id="UP000091857"/>
    </source>
</evidence>
<feature type="compositionally biased region" description="Basic residues" evidence="1">
    <location>
        <begin position="79"/>
        <end position="88"/>
    </location>
</feature>
<reference evidence="3" key="1">
    <citation type="journal article" date="2016" name="Nat. Biotechnol.">
        <title>Sequencing wild and cultivated cassava and related species reveals extensive interspecific hybridization and genetic diversity.</title>
        <authorList>
            <person name="Bredeson J.V."/>
            <person name="Lyons J.B."/>
            <person name="Prochnik S.E."/>
            <person name="Wu G.A."/>
            <person name="Ha C.M."/>
            <person name="Edsinger-Gonzales E."/>
            <person name="Grimwood J."/>
            <person name="Schmutz J."/>
            <person name="Rabbi I.Y."/>
            <person name="Egesi C."/>
            <person name="Nauluvula P."/>
            <person name="Lebot V."/>
            <person name="Ndunguru J."/>
            <person name="Mkamilo G."/>
            <person name="Bart R.S."/>
            <person name="Setter T.L."/>
            <person name="Gleadow R.M."/>
            <person name="Kulakow P."/>
            <person name="Ferguson M.E."/>
            <person name="Rounsley S."/>
            <person name="Rokhsar D.S."/>
        </authorList>
    </citation>
    <scope>NUCLEOTIDE SEQUENCE [LARGE SCALE GENOMIC DNA]</scope>
    <source>
        <strain evidence="3">cv. AM560-2</strain>
    </source>
</reference>
<dbReference type="Gramene" id="Manes.01G054400.1.v8.1">
    <property type="protein sequence ID" value="Manes.01G054400.1.v8.1.CDS"/>
    <property type="gene ID" value="Manes.01G054400.v8.1"/>
</dbReference>
<gene>
    <name evidence="2" type="ORF">MANES_01G054400v8</name>
</gene>
<feature type="compositionally biased region" description="Polar residues" evidence="1">
    <location>
        <begin position="190"/>
        <end position="210"/>
    </location>
</feature>
<keyword evidence="3" id="KW-1185">Reference proteome</keyword>
<feature type="region of interest" description="Disordered" evidence="1">
    <location>
        <begin position="69"/>
        <end position="96"/>
    </location>
</feature>
<dbReference type="EMBL" id="CM004387">
    <property type="protein sequence ID" value="OAY59727.1"/>
    <property type="molecule type" value="Genomic_DNA"/>
</dbReference>
<evidence type="ECO:0000313" key="2">
    <source>
        <dbReference type="EMBL" id="OAY59727.1"/>
    </source>
</evidence>
<feature type="region of interest" description="Disordered" evidence="1">
    <location>
        <begin position="190"/>
        <end position="213"/>
    </location>
</feature>
<dbReference type="PANTHER" id="PTHR34461:SF4">
    <property type="entry name" value="OS01G0101800 PROTEIN"/>
    <property type="match status" value="1"/>
</dbReference>
<dbReference type="Proteomes" id="UP000091857">
    <property type="component" value="Chromosome 1"/>
</dbReference>
<sequence length="856" mass="94825">MHARTSMEKTPELISNKRKRSSSAYDPFVGIFTRSKAHIYFHCNRSGLARSDSFRRSKHRANLQSSTVRFLSKTQFQSHNKKPRRKSERKLLQSSADADDLPGMMVKDLRTRRIFSLASMANNCGLCFDDKEEEGSEKRSGGLEKEGFSSASRNLEGMKCDSSIDKEDVGWNYFDNVKQGEDKDIVKSSVGSTNKEHTSANSTVSQGNVKSSEDVEISNEVGEMNEECMQATPPDAEILYRDKVSWNLSTENLQNREGFQNSMDKRNGNNSGPISVLNPWSRVKVFRAPGSFSYRRLLPYLMDMVQDNSCALRNGKSMDELKTDSPSMKIQAGDPLSRSVPIFADGLSNEKHQLCEGHSSRQPCSDTIQTESLEAKACDMSHACKSPEPNNTSSNVSNAEDNSCTAKKDGNDNDVLDKVDDTNGESIQETLPNAEIVGKPVAHQGVNNRIDFVSQDNGEVLMQPLNESSCRISSCSGSKRMDSISKSKLGLSPSSRLKLFKIRDSFGYRRLLPYLTDIAKNNYGDYGNGCCPKLEKSLEESQSSQLPIPELYETPAKNLNHRSYGMEHDTDSCTLEMATLPTANHVSGSNHLNLICSKQNSDSPMSNGSREEQESEVVDMISDHQDGQSNDVPTIVRLVSGSSSVTTPLCSSFVCPTSFSADDGNSVSHEISADAEEGCRKSAVKITNSAKPADTGCFSQNSSKVEVSDPLGIHAHDSRKGILKRVPRGCKGPCMCLKCASFRLHAERAFEFSKNQMQDAEEVTLDLIKELSHLRNMLEKAAFGSNDNHAICINEVKRACKEASEAEELAKSRLSQMNYDLTVHCRLLCEQRPRVRFSNNVEERIISQLNCEQSSN</sequence>
<protein>
    <submittedName>
        <fullName evidence="2">Uncharacterized protein</fullName>
    </submittedName>
</protein>
<dbReference type="PANTHER" id="PTHR34461">
    <property type="entry name" value="EXPRESSED PROTEIN"/>
    <property type="match status" value="1"/>
</dbReference>
<comment type="caution">
    <text evidence="2">The sequence shown here is derived from an EMBL/GenBank/DDBJ whole genome shotgun (WGS) entry which is preliminary data.</text>
</comment>
<dbReference type="AlphaFoldDB" id="A0A2C9WJD4"/>
<proteinExistence type="predicted"/>
<feature type="compositionally biased region" description="Polar residues" evidence="1">
    <location>
        <begin position="388"/>
        <end position="405"/>
    </location>
</feature>
<feature type="region of interest" description="Disordered" evidence="1">
    <location>
        <begin position="385"/>
        <end position="418"/>
    </location>
</feature>